<dbReference type="InterPro" id="IPR029032">
    <property type="entry name" value="AhpD-like"/>
</dbReference>
<comment type="caution">
    <text evidence="2">The sequence shown here is derived from an EMBL/GenBank/DDBJ whole genome shotgun (WGS) entry which is preliminary data.</text>
</comment>
<organism evidence="2 3">
    <name type="scientific">Halovulum marinum</name>
    <dbReference type="NCBI Taxonomy" id="2662447"/>
    <lineage>
        <taxon>Bacteria</taxon>
        <taxon>Pseudomonadati</taxon>
        <taxon>Pseudomonadota</taxon>
        <taxon>Alphaproteobacteria</taxon>
        <taxon>Rhodobacterales</taxon>
        <taxon>Paracoccaceae</taxon>
        <taxon>Halovulum</taxon>
    </lineage>
</organism>
<evidence type="ECO:0000256" key="1">
    <source>
        <dbReference type="SAM" id="MobiDB-lite"/>
    </source>
</evidence>
<evidence type="ECO:0000313" key="2">
    <source>
        <dbReference type="EMBL" id="MSU89508.1"/>
    </source>
</evidence>
<dbReference type="EMBL" id="WIND01000004">
    <property type="protein sequence ID" value="MSU89508.1"/>
    <property type="molecule type" value="Genomic_DNA"/>
</dbReference>
<dbReference type="Proteomes" id="UP000474957">
    <property type="component" value="Unassembled WGS sequence"/>
</dbReference>
<name>A0A6L5YZ60_9RHOB</name>
<evidence type="ECO:0008006" key="4">
    <source>
        <dbReference type="Google" id="ProtNLM"/>
    </source>
</evidence>
<proteinExistence type="predicted"/>
<dbReference type="Gene3D" id="1.20.1290.10">
    <property type="entry name" value="AhpD-like"/>
    <property type="match status" value="1"/>
</dbReference>
<protein>
    <recommendedName>
        <fullName evidence="4">CMD domain protein</fullName>
    </recommendedName>
</protein>
<dbReference type="SUPFAM" id="SSF69118">
    <property type="entry name" value="AhpD-like"/>
    <property type="match status" value="1"/>
</dbReference>
<keyword evidence="3" id="KW-1185">Reference proteome</keyword>
<gene>
    <name evidence="2" type="ORF">GE300_07755</name>
</gene>
<dbReference type="AlphaFoldDB" id="A0A6L5YZ60"/>
<feature type="region of interest" description="Disordered" evidence="1">
    <location>
        <begin position="1"/>
        <end position="21"/>
    </location>
</feature>
<sequence length="179" mass="18208">MDADGAAVGRRQERQGGVSDIWTTTAVAAGGATEGGPASGAVGLRAKVMEMTRTAEDAVLAPADPGAWPHDLRAALAVRIARLNAAGDVAVRYAARMQGDEFAALADPAETGAALGLSHVVTFMDKVAARPRDIAAGDISALQAAGVADADIVRLCELNAFLAYQLRLIAGLKLMTGAA</sequence>
<accession>A0A6L5YZ60</accession>
<evidence type="ECO:0000313" key="3">
    <source>
        <dbReference type="Proteomes" id="UP000474957"/>
    </source>
</evidence>
<reference evidence="2 3" key="1">
    <citation type="submission" date="2019-10" db="EMBL/GenBank/DDBJ databases">
        <title>Cognatihalovulum marinum gen. nov. sp. nov., a new member of the family Rhodobacteraceae isolated from deep seawater of the Northwest Indian Ocean.</title>
        <authorList>
            <person name="Ruan C."/>
            <person name="Wang J."/>
            <person name="Zheng X."/>
            <person name="Song L."/>
            <person name="Zhu Y."/>
            <person name="Huang Y."/>
            <person name="Lu Z."/>
            <person name="Du W."/>
            <person name="Huang L."/>
            <person name="Dai X."/>
        </authorList>
    </citation>
    <scope>NUCLEOTIDE SEQUENCE [LARGE SCALE GENOMIC DNA]</scope>
    <source>
        <strain evidence="2 3">2CG4</strain>
    </source>
</reference>